<dbReference type="Proteomes" id="UP000560069">
    <property type="component" value="Unassembled WGS sequence"/>
</dbReference>
<feature type="region of interest" description="Disordered" evidence="2">
    <location>
        <begin position="131"/>
        <end position="154"/>
    </location>
</feature>
<keyword evidence="1" id="KW-1005">Bacterial flagellum biogenesis</keyword>
<dbReference type="SUPFAM" id="SSF140566">
    <property type="entry name" value="FlgN-like"/>
    <property type="match status" value="1"/>
</dbReference>
<evidence type="ECO:0008006" key="5">
    <source>
        <dbReference type="Google" id="ProtNLM"/>
    </source>
</evidence>
<comment type="caution">
    <text evidence="3">The sequence shown here is derived from an EMBL/GenBank/DDBJ whole genome shotgun (WGS) entry which is preliminary data.</text>
</comment>
<gene>
    <name evidence="3" type="ORF">HNR11_001417</name>
</gene>
<evidence type="ECO:0000256" key="1">
    <source>
        <dbReference type="ARBA" id="ARBA00022795"/>
    </source>
</evidence>
<dbReference type="RefSeq" id="WP_179441723.1">
    <property type="nucleotide sequence ID" value="NZ_BAAALK010000002.1"/>
</dbReference>
<protein>
    <recommendedName>
        <fullName evidence="5">FlgN protein</fullName>
    </recommendedName>
</protein>
<keyword evidence="4" id="KW-1185">Reference proteome</keyword>
<dbReference type="AlphaFoldDB" id="A0A7Z0J3K9"/>
<accession>A0A7Z0J3K9</accession>
<proteinExistence type="predicted"/>
<dbReference type="InterPro" id="IPR007809">
    <property type="entry name" value="FlgN-like"/>
</dbReference>
<reference evidence="3 4" key="1">
    <citation type="submission" date="2020-07" db="EMBL/GenBank/DDBJ databases">
        <title>Sequencing the genomes of 1000 actinobacteria strains.</title>
        <authorList>
            <person name="Klenk H.-P."/>
        </authorList>
    </citation>
    <scope>NUCLEOTIDE SEQUENCE [LARGE SCALE GENOMIC DNA]</scope>
    <source>
        <strain evidence="3 4">DSM 15664</strain>
    </source>
</reference>
<dbReference type="InterPro" id="IPR036679">
    <property type="entry name" value="FlgN-like_sf"/>
</dbReference>
<dbReference type="Pfam" id="PF05130">
    <property type="entry name" value="FlgN"/>
    <property type="match status" value="1"/>
</dbReference>
<sequence>MSANALSTRLWRERELLDLLQFKLEEQQLLLLSGKSQWIDHATREIESVVDKLQGASLSRAVESAHLASSLGLAGDVTLTQLAAAVEDPAWREVLEQHLRALRDSASTITALRDTNSSYLRAAQRAAQESLAALDPAGSASSTDTGPRLIDTDL</sequence>
<evidence type="ECO:0000313" key="3">
    <source>
        <dbReference type="EMBL" id="NYJ16883.1"/>
    </source>
</evidence>
<evidence type="ECO:0000256" key="2">
    <source>
        <dbReference type="SAM" id="MobiDB-lite"/>
    </source>
</evidence>
<dbReference type="GO" id="GO:0044780">
    <property type="term" value="P:bacterial-type flagellum assembly"/>
    <property type="evidence" value="ECO:0007669"/>
    <property type="project" value="InterPro"/>
</dbReference>
<evidence type="ECO:0000313" key="4">
    <source>
        <dbReference type="Proteomes" id="UP000560069"/>
    </source>
</evidence>
<dbReference type="EMBL" id="JACCFQ010000001">
    <property type="protein sequence ID" value="NYJ16883.1"/>
    <property type="molecule type" value="Genomic_DNA"/>
</dbReference>
<dbReference type="Gene3D" id="1.20.58.300">
    <property type="entry name" value="FlgN-like"/>
    <property type="match status" value="1"/>
</dbReference>
<organism evidence="3 4">
    <name type="scientific">Nesterenkonia sandarakina</name>
    <dbReference type="NCBI Taxonomy" id="272918"/>
    <lineage>
        <taxon>Bacteria</taxon>
        <taxon>Bacillati</taxon>
        <taxon>Actinomycetota</taxon>
        <taxon>Actinomycetes</taxon>
        <taxon>Micrococcales</taxon>
        <taxon>Micrococcaceae</taxon>
        <taxon>Nesterenkonia</taxon>
    </lineage>
</organism>
<name>A0A7Z0J3K9_9MICC</name>